<keyword evidence="1" id="KW-1133">Transmembrane helix</keyword>
<feature type="transmembrane region" description="Helical" evidence="1">
    <location>
        <begin position="60"/>
        <end position="82"/>
    </location>
</feature>
<name>A0A0E9WN84_ANGAN</name>
<evidence type="ECO:0000313" key="2">
    <source>
        <dbReference type="EMBL" id="JAH91859.1"/>
    </source>
</evidence>
<dbReference type="EMBL" id="GBXM01016718">
    <property type="protein sequence ID" value="JAH91859.1"/>
    <property type="molecule type" value="Transcribed_RNA"/>
</dbReference>
<proteinExistence type="predicted"/>
<organism evidence="2">
    <name type="scientific">Anguilla anguilla</name>
    <name type="common">European freshwater eel</name>
    <name type="synonym">Muraena anguilla</name>
    <dbReference type="NCBI Taxonomy" id="7936"/>
    <lineage>
        <taxon>Eukaryota</taxon>
        <taxon>Metazoa</taxon>
        <taxon>Chordata</taxon>
        <taxon>Craniata</taxon>
        <taxon>Vertebrata</taxon>
        <taxon>Euteleostomi</taxon>
        <taxon>Actinopterygii</taxon>
        <taxon>Neopterygii</taxon>
        <taxon>Teleostei</taxon>
        <taxon>Anguilliformes</taxon>
        <taxon>Anguillidae</taxon>
        <taxon>Anguilla</taxon>
    </lineage>
</organism>
<sequence>MVALWLCGSKMHFCTMRGREAFNHTTVWLCTQKEALRCFWILTHNHSFIANKFKRDSQSVVCTLFDIILLIDTIGLILSGLWRV</sequence>
<reference evidence="2" key="1">
    <citation type="submission" date="2014-11" db="EMBL/GenBank/DDBJ databases">
        <authorList>
            <person name="Amaro Gonzalez C."/>
        </authorList>
    </citation>
    <scope>NUCLEOTIDE SEQUENCE</scope>
</reference>
<reference evidence="2" key="2">
    <citation type="journal article" date="2015" name="Fish Shellfish Immunol.">
        <title>Early steps in the European eel (Anguilla anguilla)-Vibrio vulnificus interaction in the gills: Role of the RtxA13 toxin.</title>
        <authorList>
            <person name="Callol A."/>
            <person name="Pajuelo D."/>
            <person name="Ebbesson L."/>
            <person name="Teles M."/>
            <person name="MacKenzie S."/>
            <person name="Amaro C."/>
        </authorList>
    </citation>
    <scope>NUCLEOTIDE SEQUENCE</scope>
</reference>
<keyword evidence="1" id="KW-0812">Transmembrane</keyword>
<accession>A0A0E9WN84</accession>
<evidence type="ECO:0000256" key="1">
    <source>
        <dbReference type="SAM" id="Phobius"/>
    </source>
</evidence>
<dbReference type="AlphaFoldDB" id="A0A0E9WN84"/>
<keyword evidence="1" id="KW-0472">Membrane</keyword>
<protein>
    <submittedName>
        <fullName evidence="2">Uncharacterized protein</fullName>
    </submittedName>
</protein>